<reference evidence="2" key="1">
    <citation type="journal article" date="2014" name="Front. Microbiol.">
        <title>High frequency of phylogenetically diverse reductive dehalogenase-homologous genes in deep subseafloor sedimentary metagenomes.</title>
        <authorList>
            <person name="Kawai M."/>
            <person name="Futagami T."/>
            <person name="Toyoda A."/>
            <person name="Takaki Y."/>
            <person name="Nishi S."/>
            <person name="Hori S."/>
            <person name="Arai W."/>
            <person name="Tsubouchi T."/>
            <person name="Morono Y."/>
            <person name="Uchiyama I."/>
            <person name="Ito T."/>
            <person name="Fujiyama A."/>
            <person name="Inagaki F."/>
            <person name="Takami H."/>
        </authorList>
    </citation>
    <scope>NUCLEOTIDE SEQUENCE</scope>
    <source>
        <strain evidence="2">Expedition CK06-06</strain>
    </source>
</reference>
<dbReference type="InterPro" id="IPR000330">
    <property type="entry name" value="SNF2_N"/>
</dbReference>
<dbReference type="GO" id="GO:0005524">
    <property type="term" value="F:ATP binding"/>
    <property type="evidence" value="ECO:0007669"/>
    <property type="project" value="InterPro"/>
</dbReference>
<comment type="caution">
    <text evidence="2">The sequence shown here is derived from an EMBL/GenBank/DDBJ whole genome shotgun (WGS) entry which is preliminary data.</text>
</comment>
<organism evidence="2">
    <name type="scientific">marine sediment metagenome</name>
    <dbReference type="NCBI Taxonomy" id="412755"/>
    <lineage>
        <taxon>unclassified sequences</taxon>
        <taxon>metagenomes</taxon>
        <taxon>ecological metagenomes</taxon>
    </lineage>
</organism>
<dbReference type="EMBL" id="BART01036868">
    <property type="protein sequence ID" value="GAH15291.1"/>
    <property type="molecule type" value="Genomic_DNA"/>
</dbReference>
<dbReference type="Pfam" id="PF00176">
    <property type="entry name" value="SNF2-rel_dom"/>
    <property type="match status" value="1"/>
</dbReference>
<sequence>GEGQRIKNWESKTSRLVKTLRSQFALVLSGTPMENRLEELFTVASFVDASRLGPAFRFFNQHRMVDDKGRVEGYRNLDRLRETLKPMLLRRTRGTVMQDLPPRTNEIVRIRPTEEQLLLSEEHVAKAARIAAKRFITEIDLLMIQKHLLVARMACDSTYLCNKE</sequence>
<proteinExistence type="predicted"/>
<accession>X1D3F9</accession>
<protein>
    <recommendedName>
        <fullName evidence="1">SNF2 N-terminal domain-containing protein</fullName>
    </recommendedName>
</protein>
<dbReference type="Gene3D" id="3.40.50.300">
    <property type="entry name" value="P-loop containing nucleotide triphosphate hydrolases"/>
    <property type="match status" value="1"/>
</dbReference>
<evidence type="ECO:0000259" key="1">
    <source>
        <dbReference type="Pfam" id="PF00176"/>
    </source>
</evidence>
<feature type="non-terminal residue" evidence="2">
    <location>
        <position position="164"/>
    </location>
</feature>
<dbReference type="InterPro" id="IPR038718">
    <property type="entry name" value="SNF2-like_sf"/>
</dbReference>
<dbReference type="InterPro" id="IPR027417">
    <property type="entry name" value="P-loop_NTPase"/>
</dbReference>
<dbReference type="PANTHER" id="PTHR10799">
    <property type="entry name" value="SNF2/RAD54 HELICASE FAMILY"/>
    <property type="match status" value="1"/>
</dbReference>
<feature type="domain" description="SNF2 N-terminal" evidence="1">
    <location>
        <begin position="2"/>
        <end position="135"/>
    </location>
</feature>
<name>X1D3F9_9ZZZZ</name>
<evidence type="ECO:0000313" key="2">
    <source>
        <dbReference type="EMBL" id="GAH15291.1"/>
    </source>
</evidence>
<dbReference type="Gene3D" id="3.40.50.10810">
    <property type="entry name" value="Tandem AAA-ATPase domain"/>
    <property type="match status" value="1"/>
</dbReference>
<dbReference type="SUPFAM" id="SSF52540">
    <property type="entry name" value="P-loop containing nucleoside triphosphate hydrolases"/>
    <property type="match status" value="1"/>
</dbReference>
<gene>
    <name evidence="2" type="ORF">S01H4_61976</name>
</gene>
<dbReference type="AlphaFoldDB" id="X1D3F9"/>
<feature type="non-terminal residue" evidence="2">
    <location>
        <position position="1"/>
    </location>
</feature>